<dbReference type="EMBL" id="LN853276">
    <property type="protein sequence ID" value="CRY95517.1"/>
    <property type="molecule type" value="Genomic_DNA"/>
</dbReference>
<feature type="compositionally biased region" description="Polar residues" evidence="1">
    <location>
        <begin position="74"/>
        <end position="86"/>
    </location>
</feature>
<organism evidence="2">
    <name type="scientific">uncultured prokaryote</name>
    <dbReference type="NCBI Taxonomy" id="198431"/>
    <lineage>
        <taxon>unclassified sequences</taxon>
        <taxon>environmental samples</taxon>
    </lineage>
</organism>
<accession>A0A0H5QI11</accession>
<feature type="region of interest" description="Disordered" evidence="1">
    <location>
        <begin position="1"/>
        <end position="132"/>
    </location>
</feature>
<sequence length="179" mass="18964">MNLRAERLRRAKQPRPLRPVARSAVDNAAARGRRGQRCALTPDRPPPAHALPTAPLHRGARPPEPPAALRTAQLFKNSLEQPNSRTALRGFALPPSLVGRQQGPGARERARGRSPGGPGGGTPRRARSALGAGRVGLQAKRAAHRRMGEGGPVAPLRGAIYAGRRGAAPAHETFRSLVC</sequence>
<keyword evidence="2" id="KW-0614">Plasmid</keyword>
<proteinExistence type="predicted"/>
<evidence type="ECO:0000313" key="2">
    <source>
        <dbReference type="EMBL" id="CRY95517.1"/>
    </source>
</evidence>
<dbReference type="AlphaFoldDB" id="A0A0H5QI11"/>
<evidence type="ECO:0000256" key="1">
    <source>
        <dbReference type="SAM" id="MobiDB-lite"/>
    </source>
</evidence>
<name>A0A0H5QI11_9ZZZZ</name>
<geneLocation type="plasmid" evidence="2">
    <name>pRGRH0651</name>
</geneLocation>
<reference evidence="2" key="1">
    <citation type="submission" date="2015-06" db="EMBL/GenBank/DDBJ databases">
        <authorList>
            <person name="Joergensen T."/>
        </authorList>
    </citation>
    <scope>NUCLEOTIDE SEQUENCE</scope>
    <source>
        <plasmid evidence="2">pRGRH0651</plasmid>
    </source>
</reference>
<protein>
    <submittedName>
        <fullName evidence="2">Uncharacterized protein</fullName>
    </submittedName>
</protein>
<reference evidence="2" key="2">
    <citation type="submission" date="2015-07" db="EMBL/GenBank/DDBJ databases">
        <title>Plasmids, circular viruses and viroids from rat gut.</title>
        <authorList>
            <person name="Jorgensen T.J."/>
            <person name="Hansen M.A."/>
            <person name="Xu Z."/>
            <person name="Tabak M.A."/>
            <person name="Sorensen S.J."/>
            <person name="Hansen L.H."/>
        </authorList>
    </citation>
    <scope>NUCLEOTIDE SEQUENCE</scope>
    <source>
        <plasmid evidence="2">pRGRH0651</plasmid>
    </source>
</reference>